<accession>A0ABN9LFC3</accession>
<sequence length="125" mass="14533">MRMMSKMILREKDCQRFPGASTASKAMQVRRWGGFMNDCLNVVVLKEGLGRTAHIRGAHQGPGQHLAFYKRLLQAEIKALKGQKGLWKEESQQSTLTDKILNVRFIQHMKQFISLMAKYWKKWKP</sequence>
<organism evidence="1 2">
    <name type="scientific">Ranitomeya imitator</name>
    <name type="common">mimic poison frog</name>
    <dbReference type="NCBI Taxonomy" id="111125"/>
    <lineage>
        <taxon>Eukaryota</taxon>
        <taxon>Metazoa</taxon>
        <taxon>Chordata</taxon>
        <taxon>Craniata</taxon>
        <taxon>Vertebrata</taxon>
        <taxon>Euteleostomi</taxon>
        <taxon>Amphibia</taxon>
        <taxon>Batrachia</taxon>
        <taxon>Anura</taxon>
        <taxon>Neobatrachia</taxon>
        <taxon>Hyloidea</taxon>
        <taxon>Dendrobatidae</taxon>
        <taxon>Dendrobatinae</taxon>
        <taxon>Ranitomeya</taxon>
    </lineage>
</organism>
<evidence type="ECO:0008006" key="3">
    <source>
        <dbReference type="Google" id="ProtNLM"/>
    </source>
</evidence>
<evidence type="ECO:0000313" key="1">
    <source>
        <dbReference type="EMBL" id="CAJ0939572.1"/>
    </source>
</evidence>
<name>A0ABN9LFC3_9NEOB</name>
<dbReference type="PANTHER" id="PTHR28434">
    <property type="entry name" value="PROTEIN C3ORF33"/>
    <property type="match status" value="1"/>
</dbReference>
<dbReference type="PANTHER" id="PTHR28434:SF1">
    <property type="entry name" value="PROTEIN C3ORF33"/>
    <property type="match status" value="1"/>
</dbReference>
<dbReference type="InterPro" id="IPR042421">
    <property type="entry name" value="C3orf33-like"/>
</dbReference>
<gene>
    <name evidence="1" type="ORF">RIMI_LOCUS8072624</name>
</gene>
<reference evidence="1" key="1">
    <citation type="submission" date="2023-07" db="EMBL/GenBank/DDBJ databases">
        <authorList>
            <person name="Stuckert A."/>
        </authorList>
    </citation>
    <scope>NUCLEOTIDE SEQUENCE</scope>
</reference>
<dbReference type="InterPro" id="IPR035437">
    <property type="entry name" value="SNase_OB-fold_sf"/>
</dbReference>
<dbReference type="Proteomes" id="UP001176940">
    <property type="component" value="Unassembled WGS sequence"/>
</dbReference>
<proteinExistence type="predicted"/>
<dbReference type="SUPFAM" id="SSF50199">
    <property type="entry name" value="Staphylococcal nuclease"/>
    <property type="match status" value="1"/>
</dbReference>
<keyword evidence="2" id="KW-1185">Reference proteome</keyword>
<dbReference type="EMBL" id="CAUEEQ010015739">
    <property type="protein sequence ID" value="CAJ0939572.1"/>
    <property type="molecule type" value="Genomic_DNA"/>
</dbReference>
<comment type="caution">
    <text evidence="1">The sequence shown here is derived from an EMBL/GenBank/DDBJ whole genome shotgun (WGS) entry which is preliminary data.</text>
</comment>
<protein>
    <recommendedName>
        <fullName evidence="3">TNase-like domain-containing protein</fullName>
    </recommendedName>
</protein>
<evidence type="ECO:0000313" key="2">
    <source>
        <dbReference type="Proteomes" id="UP001176940"/>
    </source>
</evidence>